<keyword evidence="6" id="KW-1185">Reference proteome</keyword>
<evidence type="ECO:0000256" key="1">
    <source>
        <dbReference type="ARBA" id="ARBA00004429"/>
    </source>
</evidence>
<organism evidence="5 6">
    <name type="scientific">Thiohalocapsa halophila</name>
    <dbReference type="NCBI Taxonomy" id="69359"/>
    <lineage>
        <taxon>Bacteria</taxon>
        <taxon>Pseudomonadati</taxon>
        <taxon>Pseudomonadota</taxon>
        <taxon>Gammaproteobacteria</taxon>
        <taxon>Chromatiales</taxon>
        <taxon>Chromatiaceae</taxon>
        <taxon>Thiohalocapsa</taxon>
    </lineage>
</organism>
<accession>A0ABS1CJ00</accession>
<evidence type="ECO:0000256" key="3">
    <source>
        <dbReference type="ARBA" id="ARBA00022448"/>
    </source>
</evidence>
<dbReference type="Proteomes" id="UP000748752">
    <property type="component" value="Unassembled WGS sequence"/>
</dbReference>
<feature type="transmembrane region" description="Helical" evidence="4">
    <location>
        <begin position="170"/>
        <end position="198"/>
    </location>
</feature>
<evidence type="ECO:0000256" key="4">
    <source>
        <dbReference type="SAM" id="Phobius"/>
    </source>
</evidence>
<feature type="transmembrane region" description="Helical" evidence="4">
    <location>
        <begin position="210"/>
        <end position="234"/>
    </location>
</feature>
<feature type="transmembrane region" description="Helical" evidence="4">
    <location>
        <begin position="58"/>
        <end position="78"/>
    </location>
</feature>
<gene>
    <name evidence="5" type="ORF">CKO31_14325</name>
</gene>
<dbReference type="PANTHER" id="PTHR30413:SF8">
    <property type="entry name" value="TRANSPORT PERMEASE PROTEIN"/>
    <property type="match status" value="1"/>
</dbReference>
<keyword evidence="3" id="KW-0813">Transport</keyword>
<proteinExistence type="inferred from homology"/>
<keyword evidence="4" id="KW-1133">Transmembrane helix</keyword>
<name>A0ABS1CJ00_9GAMM</name>
<feature type="transmembrane region" description="Helical" evidence="4">
    <location>
        <begin position="93"/>
        <end position="113"/>
    </location>
</feature>
<comment type="similarity">
    <text evidence="2">Belongs to the ABC-2 integral membrane protein family.</text>
</comment>
<evidence type="ECO:0000313" key="5">
    <source>
        <dbReference type="EMBL" id="MBK1631890.1"/>
    </source>
</evidence>
<comment type="caution">
    <text evidence="5">The sequence shown here is derived from an EMBL/GenBank/DDBJ whole genome shotgun (WGS) entry which is preliminary data.</text>
</comment>
<dbReference type="EMBL" id="NRRV01000034">
    <property type="protein sequence ID" value="MBK1631890.1"/>
    <property type="molecule type" value="Genomic_DNA"/>
</dbReference>
<protein>
    <submittedName>
        <fullName evidence="5">Polysialic acid transporter</fullName>
    </submittedName>
</protein>
<keyword evidence="4" id="KW-0812">Transmembrane</keyword>
<feature type="transmembrane region" description="Helical" evidence="4">
    <location>
        <begin position="134"/>
        <end position="158"/>
    </location>
</feature>
<reference evidence="5 6" key="1">
    <citation type="journal article" date="2020" name="Microorganisms">
        <title>Osmotic Adaptation and Compatible Solute Biosynthesis of Phototrophic Bacteria as Revealed from Genome Analyses.</title>
        <authorList>
            <person name="Imhoff J.F."/>
            <person name="Rahn T."/>
            <person name="Kunzel S."/>
            <person name="Keller A."/>
            <person name="Neulinger S.C."/>
        </authorList>
    </citation>
    <scope>NUCLEOTIDE SEQUENCE [LARGE SCALE GENOMIC DNA]</scope>
    <source>
        <strain evidence="5 6">DSM 6210</strain>
    </source>
</reference>
<comment type="subcellular location">
    <subcellularLocation>
        <location evidence="1">Cell inner membrane</location>
        <topology evidence="1">Multi-pass membrane protein</topology>
    </subcellularLocation>
</comment>
<keyword evidence="4" id="KW-0472">Membrane</keyword>
<dbReference type="PANTHER" id="PTHR30413">
    <property type="entry name" value="INNER MEMBRANE TRANSPORT PERMEASE"/>
    <property type="match status" value="1"/>
</dbReference>
<evidence type="ECO:0000313" key="6">
    <source>
        <dbReference type="Proteomes" id="UP000748752"/>
    </source>
</evidence>
<evidence type="ECO:0000256" key="2">
    <source>
        <dbReference type="ARBA" id="ARBA00007783"/>
    </source>
</evidence>
<sequence>MSADHDTPALPVTIYTPESRLQHPARMLREMLADLHTGRELAWRLAVRDISAQYRQTALGILWAFILPLANTLTWIFLNSSGVVAMAETALPFPVYVFTGTMLWAIFMDAVNAPLQTTIAAKSLLTKLNFPREALLVSGVYQTLFNAGIKVALLLAVLPLMGIELGWSLLLFPVALLSLVLFGTAFGLVLTPIGVLYTDIGKGLPLLMQFLMYLTPVVFAMPKEGVAAVVFMLNPVSPILLTARDWLTAMPADYLAGFLIANLLALLLLAAVLIVYRLAMPILIERMSA</sequence>
<feature type="transmembrane region" description="Helical" evidence="4">
    <location>
        <begin position="254"/>
        <end position="279"/>
    </location>
</feature>